<name>A0ABR9R054_9FIRM</name>
<gene>
    <name evidence="1" type="ORF">INF35_01630</name>
</gene>
<dbReference type="Pfam" id="PF13306">
    <property type="entry name" value="LRR_5"/>
    <property type="match status" value="1"/>
</dbReference>
<protein>
    <submittedName>
        <fullName evidence="1">Leucine-rich repeat protein</fullName>
    </submittedName>
</protein>
<dbReference type="Proteomes" id="UP000768567">
    <property type="component" value="Unassembled WGS sequence"/>
</dbReference>
<evidence type="ECO:0000313" key="1">
    <source>
        <dbReference type="EMBL" id="MBE5036495.1"/>
    </source>
</evidence>
<comment type="caution">
    <text evidence="1">The sequence shown here is derived from an EMBL/GenBank/DDBJ whole genome shotgun (WGS) entry which is preliminary data.</text>
</comment>
<evidence type="ECO:0000313" key="2">
    <source>
        <dbReference type="Proteomes" id="UP000768567"/>
    </source>
</evidence>
<dbReference type="InterPro" id="IPR026906">
    <property type="entry name" value="LRR_5"/>
</dbReference>
<dbReference type="Gene3D" id="3.80.10.10">
    <property type="entry name" value="Ribonuclease Inhibitor"/>
    <property type="match status" value="1"/>
</dbReference>
<reference evidence="1 2" key="1">
    <citation type="submission" date="2020-10" db="EMBL/GenBank/DDBJ databases">
        <title>ChiBAC.</title>
        <authorList>
            <person name="Zenner C."/>
            <person name="Hitch T.C.A."/>
            <person name="Clavel T."/>
        </authorList>
    </citation>
    <scope>NUCLEOTIDE SEQUENCE [LARGE SCALE GENOMIC DNA]</scope>
    <source>
        <strain evidence="1 2">DSM 109015</strain>
    </source>
</reference>
<organism evidence="1 2">
    <name type="scientific">Gemmiger gallinarum</name>
    <dbReference type="NCBI Taxonomy" id="2779354"/>
    <lineage>
        <taxon>Bacteria</taxon>
        <taxon>Bacillati</taxon>
        <taxon>Bacillota</taxon>
        <taxon>Clostridia</taxon>
        <taxon>Eubacteriales</taxon>
        <taxon>Gemmiger</taxon>
    </lineage>
</organism>
<sequence>MTVNVMHCICGNFLEEVTLPDSVRVLDSAAFYNCRSLRRLELGPGCETIGSDLFTNCRSLTCLALHCSPSEPSGLKKLIGSISADITAEFASDGHVQARLFYPEYFEYLDENTPAHIFNHSIEGEGYRYRQCFDGACLNTAEYDRSFAQACVGETSEKLCRIALERIRYPYALSDEAHRTYLEYLRCHALTALTPFISTRDLESLQFVCGLGILDDASRAAAAEACGQCGFGAGAALFLSSGKAKSKPKQYSFDDL</sequence>
<keyword evidence="2" id="KW-1185">Reference proteome</keyword>
<accession>A0ABR9R054</accession>
<dbReference type="InterPro" id="IPR032675">
    <property type="entry name" value="LRR_dom_sf"/>
</dbReference>
<proteinExistence type="predicted"/>
<dbReference type="EMBL" id="JADCKC010000001">
    <property type="protein sequence ID" value="MBE5036495.1"/>
    <property type="molecule type" value="Genomic_DNA"/>
</dbReference>